<organism evidence="3 4">
    <name type="scientific">Chitinivibrio alkaliphilus ACht1</name>
    <dbReference type="NCBI Taxonomy" id="1313304"/>
    <lineage>
        <taxon>Bacteria</taxon>
        <taxon>Pseudomonadati</taxon>
        <taxon>Fibrobacterota</taxon>
        <taxon>Chitinivibrionia</taxon>
        <taxon>Chitinivibrionales</taxon>
        <taxon>Chitinivibrionaceae</taxon>
        <taxon>Chitinivibrio</taxon>
    </lineage>
</organism>
<gene>
    <name evidence="3" type="ORF">CALK_0740</name>
</gene>
<evidence type="ECO:0000313" key="3">
    <source>
        <dbReference type="EMBL" id="ERP38722.1"/>
    </source>
</evidence>
<dbReference type="GO" id="GO:1990170">
    <property type="term" value="P:stress response to cadmium ion"/>
    <property type="evidence" value="ECO:0007669"/>
    <property type="project" value="TreeGrafter"/>
</dbReference>
<keyword evidence="1" id="KW-0227">DNA damage</keyword>
<dbReference type="GO" id="GO:0005507">
    <property type="term" value="F:copper ion binding"/>
    <property type="evidence" value="ECO:0007669"/>
    <property type="project" value="TreeGrafter"/>
</dbReference>
<dbReference type="Gene3D" id="4.10.860.10">
    <property type="entry name" value="UVR domain"/>
    <property type="match status" value="1"/>
</dbReference>
<evidence type="ECO:0000313" key="4">
    <source>
        <dbReference type="Proteomes" id="UP000017148"/>
    </source>
</evidence>
<dbReference type="STRING" id="1313304.CALK_0740"/>
<dbReference type="InterPro" id="IPR001943">
    <property type="entry name" value="UVR_dom"/>
</dbReference>
<dbReference type="PIRSF" id="PIRSF015034">
    <property type="entry name" value="YacH"/>
    <property type="match status" value="1"/>
</dbReference>
<dbReference type="PANTHER" id="PTHR38430:SF1">
    <property type="entry name" value="PROTEIN-ARGININE KINASE ACTIVATOR PROTEIN"/>
    <property type="match status" value="1"/>
</dbReference>
<comment type="caution">
    <text evidence="3">The sequence shown here is derived from an EMBL/GenBank/DDBJ whole genome shotgun (WGS) entry which is preliminary data.</text>
</comment>
<dbReference type="eggNOG" id="COG3880">
    <property type="taxonomic scope" value="Bacteria"/>
</dbReference>
<dbReference type="RefSeq" id="WP_022636257.1">
    <property type="nucleotide sequence ID" value="NZ_ASJR01000005.1"/>
</dbReference>
<name>U7D9M1_9BACT</name>
<dbReference type="InterPro" id="IPR025542">
    <property type="entry name" value="YacH"/>
</dbReference>
<dbReference type="PROSITE" id="PS50151">
    <property type="entry name" value="UVR"/>
    <property type="match status" value="1"/>
</dbReference>
<accession>U7D9M1</accession>
<proteinExistence type="predicted"/>
<dbReference type="OrthoDB" id="9788704at2"/>
<evidence type="ECO:0000259" key="2">
    <source>
        <dbReference type="PROSITE" id="PS50151"/>
    </source>
</evidence>
<dbReference type="InterPro" id="IPR036876">
    <property type="entry name" value="UVR_dom_sf"/>
</dbReference>
<dbReference type="SUPFAM" id="SSF46600">
    <property type="entry name" value="C-terminal UvrC-binding domain of UvrB"/>
    <property type="match status" value="1"/>
</dbReference>
<dbReference type="GO" id="GO:0046870">
    <property type="term" value="F:cadmium ion binding"/>
    <property type="evidence" value="ECO:0007669"/>
    <property type="project" value="TreeGrafter"/>
</dbReference>
<dbReference type="GO" id="GO:0008270">
    <property type="term" value="F:zinc ion binding"/>
    <property type="evidence" value="ECO:0007669"/>
    <property type="project" value="TreeGrafter"/>
</dbReference>
<reference evidence="3 4" key="1">
    <citation type="journal article" date="2013" name="Environ. Microbiol.">
        <title>Genome analysis of Chitinivibrio alkaliphilus gen. nov., sp. nov., a novel extremely haloalkaliphilic anaerobic chitinolytic bacterium from the candidate phylum Termite Group 3.</title>
        <authorList>
            <person name="Sorokin D.Y."/>
            <person name="Gumerov V.M."/>
            <person name="Rakitin A.L."/>
            <person name="Beletsky A.V."/>
            <person name="Damste J.S."/>
            <person name="Muyzer G."/>
            <person name="Mardanov A.V."/>
            <person name="Ravin N.V."/>
        </authorList>
    </citation>
    <scope>NUCLEOTIDE SEQUENCE [LARGE SCALE GENOMIC DNA]</scope>
    <source>
        <strain evidence="3 4">ACht1</strain>
    </source>
</reference>
<keyword evidence="4" id="KW-1185">Reference proteome</keyword>
<keyword evidence="1" id="KW-0742">SOS response</keyword>
<evidence type="ECO:0000256" key="1">
    <source>
        <dbReference type="ARBA" id="ARBA00023236"/>
    </source>
</evidence>
<feature type="domain" description="UVR" evidence="2">
    <location>
        <begin position="139"/>
        <end position="174"/>
    </location>
</feature>
<dbReference type="PANTHER" id="PTHR38430">
    <property type="entry name" value="PROTEIN-ARGININE KINASE ACTIVATOR PROTEIN"/>
    <property type="match status" value="1"/>
</dbReference>
<dbReference type="Proteomes" id="UP000017148">
    <property type="component" value="Unassembled WGS sequence"/>
</dbReference>
<dbReference type="AlphaFoldDB" id="U7D9M1"/>
<dbReference type="GO" id="GO:0009432">
    <property type="term" value="P:SOS response"/>
    <property type="evidence" value="ECO:0007669"/>
    <property type="project" value="UniProtKB-KW"/>
</dbReference>
<sequence length="175" mass="20672">MKMCESCGENPATIMLTQVEGRDTHSRHICTECAEKMGINVPDPLREELDSFEEYEEFDEEQEEFSSVDEQEVDEFVPPEKRCYRCGKKESAFQKDLQAGCRSCYDTFDGVVREKLRANRRSRYYHGKPYHYAKTKGFHSEIEYLRYELDRAVKKQKYELAAVLRDKIHRMETGL</sequence>
<dbReference type="EMBL" id="ASJR01000005">
    <property type="protein sequence ID" value="ERP38722.1"/>
    <property type="molecule type" value="Genomic_DNA"/>
</dbReference>
<dbReference type="GO" id="GO:1990169">
    <property type="term" value="P:stress response to copper ion"/>
    <property type="evidence" value="ECO:0007669"/>
    <property type="project" value="TreeGrafter"/>
</dbReference>
<dbReference type="GO" id="GO:0050897">
    <property type="term" value="F:cobalt ion binding"/>
    <property type="evidence" value="ECO:0007669"/>
    <property type="project" value="TreeGrafter"/>
</dbReference>
<protein>
    <submittedName>
        <fullName evidence="3">UvrB/UvrC protein</fullName>
    </submittedName>
</protein>
<dbReference type="Pfam" id="PF02151">
    <property type="entry name" value="UVR"/>
    <property type="match status" value="1"/>
</dbReference>